<keyword evidence="9" id="KW-1185">Reference proteome</keyword>
<dbReference type="Pfam" id="PF01451">
    <property type="entry name" value="LMWPc"/>
    <property type="match status" value="1"/>
</dbReference>
<dbReference type="InterPro" id="IPR036196">
    <property type="entry name" value="Ptyr_pPase_sf"/>
</dbReference>
<accession>A0A1L8SSA9</accession>
<evidence type="ECO:0000313" key="8">
    <source>
        <dbReference type="EMBL" id="OJG34911.1"/>
    </source>
</evidence>
<dbReference type="STRING" id="319970.RV00_GL000628"/>
<gene>
    <name evidence="8" type="ORF">RV00_GL000628</name>
</gene>
<dbReference type="SUPFAM" id="SSF52788">
    <property type="entry name" value="Phosphotyrosine protein phosphatases I"/>
    <property type="match status" value="1"/>
</dbReference>
<evidence type="ECO:0000256" key="4">
    <source>
        <dbReference type="ARBA" id="ARBA00022912"/>
    </source>
</evidence>
<dbReference type="PANTHER" id="PTHR11717:SF7">
    <property type="entry name" value="LOW MOLECULAR WEIGHT PHOSPHOTYROSINE PROTEIN PHOSPHATASE"/>
    <property type="match status" value="1"/>
</dbReference>
<organism evidence="8 9">
    <name type="scientific">Enterococcus devriesei</name>
    <dbReference type="NCBI Taxonomy" id="319970"/>
    <lineage>
        <taxon>Bacteria</taxon>
        <taxon>Bacillati</taxon>
        <taxon>Bacillota</taxon>
        <taxon>Bacilli</taxon>
        <taxon>Lactobacillales</taxon>
        <taxon>Enterococcaceae</taxon>
        <taxon>Enterococcus</taxon>
    </lineage>
</organism>
<keyword evidence="3" id="KW-0378">Hydrolase</keyword>
<evidence type="ECO:0000256" key="6">
    <source>
        <dbReference type="PIRSR" id="PIRSR617867-1"/>
    </source>
</evidence>
<evidence type="ECO:0000313" key="9">
    <source>
        <dbReference type="Proteomes" id="UP000183700"/>
    </source>
</evidence>
<reference evidence="8 9" key="1">
    <citation type="submission" date="2014-12" db="EMBL/GenBank/DDBJ databases">
        <title>Draft genome sequences of 29 type strains of Enterococci.</title>
        <authorList>
            <person name="Zhong Z."/>
            <person name="Sun Z."/>
            <person name="Liu W."/>
            <person name="Zhang W."/>
            <person name="Zhang H."/>
        </authorList>
    </citation>
    <scope>NUCLEOTIDE SEQUENCE [LARGE SCALE GENOMIC DNA]</scope>
    <source>
        <strain evidence="8 9">DSM 22802</strain>
    </source>
</reference>
<dbReference type="PRINTS" id="PR00719">
    <property type="entry name" value="LMWPTPASE"/>
</dbReference>
<dbReference type="Gene3D" id="3.40.50.2300">
    <property type="match status" value="1"/>
</dbReference>
<dbReference type="CDD" id="cd16343">
    <property type="entry name" value="LMWPTP"/>
    <property type="match status" value="1"/>
</dbReference>
<dbReference type="InterPro" id="IPR050438">
    <property type="entry name" value="LMW_PTPase"/>
</dbReference>
<dbReference type="RefSeq" id="WP_071862986.1">
    <property type="nucleotide sequence ID" value="NZ_JBHLVS010000010.1"/>
</dbReference>
<name>A0A1L8SSA9_9ENTE</name>
<dbReference type="EC" id="3.1.3.48" evidence="2"/>
<dbReference type="SMART" id="SM00226">
    <property type="entry name" value="LMWPc"/>
    <property type="match status" value="1"/>
</dbReference>
<comment type="similarity">
    <text evidence="1">Belongs to the low molecular weight phosphotyrosine protein phosphatase family.</text>
</comment>
<feature type="active site" description="Nucleophile" evidence="6">
    <location>
        <position position="8"/>
    </location>
</feature>
<dbReference type="GO" id="GO:0004725">
    <property type="term" value="F:protein tyrosine phosphatase activity"/>
    <property type="evidence" value="ECO:0007669"/>
    <property type="project" value="UniProtKB-EC"/>
</dbReference>
<evidence type="ECO:0000256" key="5">
    <source>
        <dbReference type="ARBA" id="ARBA00051722"/>
    </source>
</evidence>
<feature type="active site" description="Proton donor" evidence="6">
    <location>
        <position position="124"/>
    </location>
</feature>
<dbReference type="PANTHER" id="PTHR11717">
    <property type="entry name" value="LOW MOLECULAR WEIGHT PROTEIN TYROSINE PHOSPHATASE"/>
    <property type="match status" value="1"/>
</dbReference>
<dbReference type="Proteomes" id="UP000183700">
    <property type="component" value="Unassembled WGS sequence"/>
</dbReference>
<evidence type="ECO:0000259" key="7">
    <source>
        <dbReference type="SMART" id="SM00226"/>
    </source>
</evidence>
<comment type="caution">
    <text evidence="8">The sequence shown here is derived from an EMBL/GenBank/DDBJ whole genome shotgun (WGS) entry which is preliminary data.</text>
</comment>
<dbReference type="InterPro" id="IPR017867">
    <property type="entry name" value="Tyr_phospatase_low_mol_wt"/>
</dbReference>
<feature type="domain" description="Phosphotyrosine protein phosphatase I" evidence="7">
    <location>
        <begin position="2"/>
        <end position="148"/>
    </location>
</feature>
<proteinExistence type="inferred from homology"/>
<dbReference type="OrthoDB" id="9784339at2"/>
<feature type="active site" evidence="6">
    <location>
        <position position="14"/>
    </location>
</feature>
<comment type="catalytic activity">
    <reaction evidence="5">
        <text>O-phospho-L-tyrosyl-[protein] + H2O = L-tyrosyl-[protein] + phosphate</text>
        <dbReference type="Rhea" id="RHEA:10684"/>
        <dbReference type="Rhea" id="RHEA-COMP:10136"/>
        <dbReference type="Rhea" id="RHEA-COMP:20101"/>
        <dbReference type="ChEBI" id="CHEBI:15377"/>
        <dbReference type="ChEBI" id="CHEBI:43474"/>
        <dbReference type="ChEBI" id="CHEBI:46858"/>
        <dbReference type="ChEBI" id="CHEBI:61978"/>
        <dbReference type="EC" id="3.1.3.48"/>
    </reaction>
</comment>
<dbReference type="EMBL" id="JXKM01000011">
    <property type="protein sequence ID" value="OJG34911.1"/>
    <property type="molecule type" value="Genomic_DNA"/>
</dbReference>
<evidence type="ECO:0000256" key="2">
    <source>
        <dbReference type="ARBA" id="ARBA00013064"/>
    </source>
</evidence>
<evidence type="ECO:0000256" key="3">
    <source>
        <dbReference type="ARBA" id="ARBA00022801"/>
    </source>
</evidence>
<evidence type="ECO:0000256" key="1">
    <source>
        <dbReference type="ARBA" id="ARBA00011063"/>
    </source>
</evidence>
<dbReference type="InterPro" id="IPR023485">
    <property type="entry name" value="Ptyr_pPase"/>
</dbReference>
<protein>
    <recommendedName>
        <fullName evidence="2">protein-tyrosine-phosphatase</fullName>
        <ecNumber evidence="2">3.1.3.48</ecNumber>
    </recommendedName>
</protein>
<dbReference type="AlphaFoldDB" id="A0A1L8SSA9"/>
<sequence length="152" mass="17470">MKKILFVCMGNICRSPMAEAIFRDAFEQQKEENFQVDSAATSQWEIGNPPHRGTEKILATHHISTKGMRARQVSTTDFYEADYIIGMDQENVRDLKAIAPAETKEKIYLYLDRVPGHAGESIPDPWYTGDFEETYELIQKGLNDWLTFFEKG</sequence>
<keyword evidence="4" id="KW-0904">Protein phosphatase</keyword>